<dbReference type="InterPro" id="IPR036291">
    <property type="entry name" value="NAD(P)-bd_dom_sf"/>
</dbReference>
<accession>A0A2G8JTB2</accession>
<dbReference type="EMBL" id="MRZV01001294">
    <property type="protein sequence ID" value="PIK38973.1"/>
    <property type="molecule type" value="Genomic_DNA"/>
</dbReference>
<sequence>MDYCSEIWFDLSKTINDIAFRVFHSLESVREFADKIRKEENGIDVLINNASVSDFESHDTHRIPHTTVDGLTHSFQVNYWSHFLLSNLLLTLLVKRPSSRIVNVTARLHTKPTNLNFTAGNGKLRYPRLTGYPLGKLGNVLFTKELALRLDGSGVKVYAVDPGLTFWRGRKFTDWKAKMLLPLLWLIMSSEDAAAQTIVYCATEKRLKNGEVYFDCRPSKYVSHLVDDDVIREKLWDVSLEVTQLNHRKNGKTITS</sequence>
<dbReference type="PRINTS" id="PR00081">
    <property type="entry name" value="GDHRDH"/>
</dbReference>
<organism evidence="2 3">
    <name type="scientific">Stichopus japonicus</name>
    <name type="common">Sea cucumber</name>
    <dbReference type="NCBI Taxonomy" id="307972"/>
    <lineage>
        <taxon>Eukaryota</taxon>
        <taxon>Metazoa</taxon>
        <taxon>Echinodermata</taxon>
        <taxon>Eleutherozoa</taxon>
        <taxon>Echinozoa</taxon>
        <taxon>Holothuroidea</taxon>
        <taxon>Aspidochirotacea</taxon>
        <taxon>Aspidochirotida</taxon>
        <taxon>Stichopodidae</taxon>
        <taxon>Apostichopus</taxon>
    </lineage>
</organism>
<keyword evidence="1" id="KW-0560">Oxidoreductase</keyword>
<dbReference type="SUPFAM" id="SSF51735">
    <property type="entry name" value="NAD(P)-binding Rossmann-fold domains"/>
    <property type="match status" value="1"/>
</dbReference>
<comment type="caution">
    <text evidence="2">The sequence shown here is derived from an EMBL/GenBank/DDBJ whole genome shotgun (WGS) entry which is preliminary data.</text>
</comment>
<dbReference type="PANTHER" id="PTHR43157:SF31">
    <property type="entry name" value="PHOSPHATIDYLINOSITOL-GLYCAN BIOSYNTHESIS CLASS F PROTEIN"/>
    <property type="match status" value="1"/>
</dbReference>
<dbReference type="Pfam" id="PF00106">
    <property type="entry name" value="adh_short"/>
    <property type="match status" value="1"/>
</dbReference>
<protein>
    <submittedName>
        <fullName evidence="2">Putative retinol dehydrogenase 13</fullName>
    </submittedName>
</protein>
<dbReference type="Gene3D" id="3.40.50.720">
    <property type="entry name" value="NAD(P)-binding Rossmann-like Domain"/>
    <property type="match status" value="1"/>
</dbReference>
<dbReference type="Proteomes" id="UP000230750">
    <property type="component" value="Unassembled WGS sequence"/>
</dbReference>
<evidence type="ECO:0000256" key="1">
    <source>
        <dbReference type="ARBA" id="ARBA00023002"/>
    </source>
</evidence>
<proteinExistence type="predicted"/>
<dbReference type="OrthoDB" id="191139at2759"/>
<evidence type="ECO:0000313" key="3">
    <source>
        <dbReference type="Proteomes" id="UP000230750"/>
    </source>
</evidence>
<gene>
    <name evidence="2" type="ORF">BSL78_24184</name>
</gene>
<keyword evidence="3" id="KW-1185">Reference proteome</keyword>
<dbReference type="STRING" id="307972.A0A2G8JTB2"/>
<dbReference type="AlphaFoldDB" id="A0A2G8JTB2"/>
<reference evidence="2 3" key="1">
    <citation type="journal article" date="2017" name="PLoS Biol.">
        <title>The sea cucumber genome provides insights into morphological evolution and visceral regeneration.</title>
        <authorList>
            <person name="Zhang X."/>
            <person name="Sun L."/>
            <person name="Yuan J."/>
            <person name="Sun Y."/>
            <person name="Gao Y."/>
            <person name="Zhang L."/>
            <person name="Li S."/>
            <person name="Dai H."/>
            <person name="Hamel J.F."/>
            <person name="Liu C."/>
            <person name="Yu Y."/>
            <person name="Liu S."/>
            <person name="Lin W."/>
            <person name="Guo K."/>
            <person name="Jin S."/>
            <person name="Xu P."/>
            <person name="Storey K.B."/>
            <person name="Huan P."/>
            <person name="Zhang T."/>
            <person name="Zhou Y."/>
            <person name="Zhang J."/>
            <person name="Lin C."/>
            <person name="Li X."/>
            <person name="Xing L."/>
            <person name="Huo D."/>
            <person name="Sun M."/>
            <person name="Wang L."/>
            <person name="Mercier A."/>
            <person name="Li F."/>
            <person name="Yang H."/>
            <person name="Xiang J."/>
        </authorList>
    </citation>
    <scope>NUCLEOTIDE SEQUENCE [LARGE SCALE GENOMIC DNA]</scope>
    <source>
        <strain evidence="2">Shaxun</strain>
        <tissue evidence="2">Muscle</tissue>
    </source>
</reference>
<evidence type="ECO:0000313" key="2">
    <source>
        <dbReference type="EMBL" id="PIK38973.1"/>
    </source>
</evidence>
<name>A0A2G8JTB2_STIJA</name>
<dbReference type="PANTHER" id="PTHR43157">
    <property type="entry name" value="PHOSPHATIDYLINOSITOL-GLYCAN BIOSYNTHESIS CLASS F PROTEIN-RELATED"/>
    <property type="match status" value="1"/>
</dbReference>
<dbReference type="GO" id="GO:0016491">
    <property type="term" value="F:oxidoreductase activity"/>
    <property type="evidence" value="ECO:0007669"/>
    <property type="project" value="UniProtKB-KW"/>
</dbReference>
<dbReference type="InterPro" id="IPR002347">
    <property type="entry name" value="SDR_fam"/>
</dbReference>